<dbReference type="SUPFAM" id="SSF53067">
    <property type="entry name" value="Actin-like ATPase domain"/>
    <property type="match status" value="1"/>
</dbReference>
<feature type="domain" description="ATPase BadF/BadG/BcrA/BcrD type" evidence="2">
    <location>
        <begin position="6"/>
        <end position="298"/>
    </location>
</feature>
<gene>
    <name evidence="3" type="ORF">GCM10009741_46930</name>
</gene>
<dbReference type="Pfam" id="PF01869">
    <property type="entry name" value="BcrAD_BadFG"/>
    <property type="match status" value="1"/>
</dbReference>
<name>A0ABP4MAL9_9ACTN</name>
<proteinExistence type="predicted"/>
<keyword evidence="4" id="KW-1185">Reference proteome</keyword>
<evidence type="ECO:0000259" key="2">
    <source>
        <dbReference type="Pfam" id="PF01869"/>
    </source>
</evidence>
<dbReference type="InterPro" id="IPR043129">
    <property type="entry name" value="ATPase_NBD"/>
</dbReference>
<protein>
    <recommendedName>
        <fullName evidence="2">ATPase BadF/BadG/BcrA/BcrD type domain-containing protein</fullName>
    </recommendedName>
</protein>
<dbReference type="Proteomes" id="UP001500363">
    <property type="component" value="Unassembled WGS sequence"/>
</dbReference>
<accession>A0ABP4MAL9</accession>
<dbReference type="RefSeq" id="WP_344177453.1">
    <property type="nucleotide sequence ID" value="NZ_BAAANC010000002.1"/>
</dbReference>
<evidence type="ECO:0000313" key="3">
    <source>
        <dbReference type="EMBL" id="GAA1538811.1"/>
    </source>
</evidence>
<sequence>MINLAIDGGQSALRLRVLPDGRTGQGPGYRHGPDSFAATVEAIRTAARDAGVAERVGRIRPAPGGRLAEPLDPSHPALTGRPTEPVDPGRTDLTLPIDTLGAAAFGARLSEPVDTVCLGLTGFPPDPAVAARLAGHIARSLPAREVRLTQDMVTAHAGALPDGYGVVVAAGTGLVCLGVDRDGTWRKVDGHGYLFGDAGSAFAIGRAGLAAVQRARDGRGPATTLDGTELDPVSLYPSPTLVADVAAFAPEVFRHAPNDAVAQAIVDQAARDIADTIHAALLGADDVPVALVGGLFDGAGDQLLDPLRAALSPRARLTPPAGTSLDGAERLATGDLTPYADLVVIHR</sequence>
<organism evidence="3 4">
    <name type="scientific">Kribbella lupini</name>
    <dbReference type="NCBI Taxonomy" id="291602"/>
    <lineage>
        <taxon>Bacteria</taxon>
        <taxon>Bacillati</taxon>
        <taxon>Actinomycetota</taxon>
        <taxon>Actinomycetes</taxon>
        <taxon>Propionibacteriales</taxon>
        <taxon>Kribbellaceae</taxon>
        <taxon>Kribbella</taxon>
    </lineage>
</organism>
<comment type="caution">
    <text evidence="3">The sequence shown here is derived from an EMBL/GenBank/DDBJ whole genome shotgun (WGS) entry which is preliminary data.</text>
</comment>
<evidence type="ECO:0000313" key="4">
    <source>
        <dbReference type="Proteomes" id="UP001500363"/>
    </source>
</evidence>
<feature type="region of interest" description="Disordered" evidence="1">
    <location>
        <begin position="61"/>
        <end position="90"/>
    </location>
</feature>
<dbReference type="InterPro" id="IPR002731">
    <property type="entry name" value="ATPase_BadF"/>
</dbReference>
<reference evidence="4" key="1">
    <citation type="journal article" date="2019" name="Int. J. Syst. Evol. Microbiol.">
        <title>The Global Catalogue of Microorganisms (GCM) 10K type strain sequencing project: providing services to taxonomists for standard genome sequencing and annotation.</title>
        <authorList>
            <consortium name="The Broad Institute Genomics Platform"/>
            <consortium name="The Broad Institute Genome Sequencing Center for Infectious Disease"/>
            <person name="Wu L."/>
            <person name="Ma J."/>
        </authorList>
    </citation>
    <scope>NUCLEOTIDE SEQUENCE [LARGE SCALE GENOMIC DNA]</scope>
    <source>
        <strain evidence="4">JCM 14303</strain>
    </source>
</reference>
<evidence type="ECO:0000256" key="1">
    <source>
        <dbReference type="SAM" id="MobiDB-lite"/>
    </source>
</evidence>
<dbReference type="InterPro" id="IPR052519">
    <property type="entry name" value="Euk-type_GlcNAc_Kinase"/>
</dbReference>
<dbReference type="Gene3D" id="3.30.420.40">
    <property type="match status" value="1"/>
</dbReference>
<dbReference type="EMBL" id="BAAANC010000002">
    <property type="protein sequence ID" value="GAA1538811.1"/>
    <property type="molecule type" value="Genomic_DNA"/>
</dbReference>
<dbReference type="PANTHER" id="PTHR43190">
    <property type="entry name" value="N-ACETYL-D-GLUCOSAMINE KINASE"/>
    <property type="match status" value="1"/>
</dbReference>
<dbReference type="PANTHER" id="PTHR43190:SF3">
    <property type="entry name" value="N-ACETYL-D-GLUCOSAMINE KINASE"/>
    <property type="match status" value="1"/>
</dbReference>